<dbReference type="EMBL" id="CALNXK010000509">
    <property type="protein sequence ID" value="CAH3186887.1"/>
    <property type="molecule type" value="Genomic_DNA"/>
</dbReference>
<proteinExistence type="predicted"/>
<feature type="non-terminal residue" evidence="2">
    <location>
        <position position="127"/>
    </location>
</feature>
<keyword evidence="3" id="KW-1185">Reference proteome</keyword>
<dbReference type="Proteomes" id="UP001159405">
    <property type="component" value="Unassembled WGS sequence"/>
</dbReference>
<evidence type="ECO:0000313" key="3">
    <source>
        <dbReference type="Proteomes" id="UP001159405"/>
    </source>
</evidence>
<reference evidence="2 3" key="1">
    <citation type="submission" date="2022-05" db="EMBL/GenBank/DDBJ databases">
        <authorList>
            <consortium name="Genoscope - CEA"/>
            <person name="William W."/>
        </authorList>
    </citation>
    <scope>NUCLEOTIDE SEQUENCE [LARGE SCALE GENOMIC DNA]</scope>
</reference>
<organism evidence="2 3">
    <name type="scientific">Porites lobata</name>
    <dbReference type="NCBI Taxonomy" id="104759"/>
    <lineage>
        <taxon>Eukaryota</taxon>
        <taxon>Metazoa</taxon>
        <taxon>Cnidaria</taxon>
        <taxon>Anthozoa</taxon>
        <taxon>Hexacorallia</taxon>
        <taxon>Scleractinia</taxon>
        <taxon>Fungiina</taxon>
        <taxon>Poritidae</taxon>
        <taxon>Porites</taxon>
    </lineage>
</organism>
<sequence length="127" mass="15147">MCISTFRYYFRVPVAAKLRELISKLLFLGVLSRNFTLGINKYECCHFEFIVCPAHEVFPCYNAVLLDMDELMINQTNYFFFSQFVFKYFLQWKQGESSKPTDPSKKCLKDQDLPKQKNQRKKVEEED</sequence>
<comment type="caution">
    <text evidence="2">The sequence shown here is derived from an EMBL/GenBank/DDBJ whole genome shotgun (WGS) entry which is preliminary data.</text>
</comment>
<gene>
    <name evidence="2" type="ORF">PLOB_00036196</name>
</gene>
<evidence type="ECO:0000313" key="2">
    <source>
        <dbReference type="EMBL" id="CAH3186887.1"/>
    </source>
</evidence>
<feature type="compositionally biased region" description="Basic and acidic residues" evidence="1">
    <location>
        <begin position="102"/>
        <end position="127"/>
    </location>
</feature>
<feature type="region of interest" description="Disordered" evidence="1">
    <location>
        <begin position="95"/>
        <end position="127"/>
    </location>
</feature>
<evidence type="ECO:0000256" key="1">
    <source>
        <dbReference type="SAM" id="MobiDB-lite"/>
    </source>
</evidence>
<name>A0ABN8S592_9CNID</name>
<accession>A0ABN8S592</accession>
<protein>
    <submittedName>
        <fullName evidence="2">Uncharacterized protein</fullName>
    </submittedName>
</protein>